<evidence type="ECO:0000313" key="4">
    <source>
        <dbReference type="Proteomes" id="UP000676996"/>
    </source>
</evidence>
<proteinExistence type="predicted"/>
<organism evidence="3 4">
    <name type="scientific">Stakelama marina</name>
    <dbReference type="NCBI Taxonomy" id="2826939"/>
    <lineage>
        <taxon>Bacteria</taxon>
        <taxon>Pseudomonadati</taxon>
        <taxon>Pseudomonadota</taxon>
        <taxon>Alphaproteobacteria</taxon>
        <taxon>Sphingomonadales</taxon>
        <taxon>Sphingomonadaceae</taxon>
        <taxon>Stakelama</taxon>
    </lineage>
</organism>
<gene>
    <name evidence="3" type="ORF">J7S20_04565</name>
</gene>
<dbReference type="RefSeq" id="WP_284053039.1">
    <property type="nucleotide sequence ID" value="NZ_JAGRQC010000001.1"/>
</dbReference>
<evidence type="ECO:0000256" key="1">
    <source>
        <dbReference type="SAM" id="MobiDB-lite"/>
    </source>
</evidence>
<name>A0A8T4IFE2_9SPHN</name>
<evidence type="ECO:0000256" key="2">
    <source>
        <dbReference type="SAM" id="Phobius"/>
    </source>
</evidence>
<evidence type="ECO:0000313" key="3">
    <source>
        <dbReference type="EMBL" id="MBR0551775.1"/>
    </source>
</evidence>
<feature type="region of interest" description="Disordered" evidence="1">
    <location>
        <begin position="52"/>
        <end position="88"/>
    </location>
</feature>
<dbReference type="AlphaFoldDB" id="A0A8T4IFE2"/>
<dbReference type="EMBL" id="JAGRQC010000001">
    <property type="protein sequence ID" value="MBR0551775.1"/>
    <property type="molecule type" value="Genomic_DNA"/>
</dbReference>
<keyword evidence="2" id="KW-1133">Transmembrane helix</keyword>
<dbReference type="Proteomes" id="UP000676996">
    <property type="component" value="Unassembled WGS sequence"/>
</dbReference>
<reference evidence="3" key="1">
    <citation type="submission" date="2021-04" db="EMBL/GenBank/DDBJ databases">
        <title>Ouciella asimina sp. nov., isolated from the surface seawater in the hydrothermal field of Okinawa Trough.</title>
        <authorList>
            <person name="Shuang W."/>
        </authorList>
    </citation>
    <scope>NUCLEOTIDE SEQUENCE</scope>
    <source>
        <strain evidence="3">LXI357</strain>
    </source>
</reference>
<keyword evidence="2" id="KW-0472">Membrane</keyword>
<keyword evidence="2" id="KW-0812">Transmembrane</keyword>
<comment type="caution">
    <text evidence="3">The sequence shown here is derived from an EMBL/GenBank/DDBJ whole genome shotgun (WGS) entry which is preliminary data.</text>
</comment>
<sequence length="88" mass="9340">MTDQQEAIMVQAPAGKLYNPADRLDEPKRKRGWWLAGLGAIGALAATGLLRKRKRGSGHKHAHQADGTDSSGSFEAGIADEGTIPEAM</sequence>
<feature type="transmembrane region" description="Helical" evidence="2">
    <location>
        <begin position="32"/>
        <end position="50"/>
    </location>
</feature>
<feature type="compositionally biased region" description="Basic residues" evidence="1">
    <location>
        <begin position="52"/>
        <end position="62"/>
    </location>
</feature>
<protein>
    <submittedName>
        <fullName evidence="3">Uncharacterized protein</fullName>
    </submittedName>
</protein>
<accession>A0A8T4IFE2</accession>
<keyword evidence="4" id="KW-1185">Reference proteome</keyword>